<dbReference type="Proteomes" id="UP000221020">
    <property type="component" value="Unassembled WGS sequence"/>
</dbReference>
<dbReference type="InterPro" id="IPR000182">
    <property type="entry name" value="GNAT_dom"/>
</dbReference>
<organism evidence="2 3">
    <name type="scientific">Bacillus pseudomycoides</name>
    <dbReference type="NCBI Taxonomy" id="64104"/>
    <lineage>
        <taxon>Bacteria</taxon>
        <taxon>Bacillati</taxon>
        <taxon>Bacillota</taxon>
        <taxon>Bacilli</taxon>
        <taxon>Bacillales</taxon>
        <taxon>Bacillaceae</taxon>
        <taxon>Bacillus</taxon>
        <taxon>Bacillus cereus group</taxon>
    </lineage>
</organism>
<reference evidence="2 3" key="1">
    <citation type="submission" date="2017-09" db="EMBL/GenBank/DDBJ databases">
        <title>Large-scale bioinformatics analysis of Bacillus genomes uncovers conserved roles of natural products in bacterial physiology.</title>
        <authorList>
            <consortium name="Agbiome Team Llc"/>
            <person name="Bleich R.M."/>
            <person name="Grubbs K.J."/>
            <person name="Santa Maria K.C."/>
            <person name="Allen S.E."/>
            <person name="Farag S."/>
            <person name="Shank E.A."/>
            <person name="Bowers A."/>
        </authorList>
    </citation>
    <scope>NUCLEOTIDE SEQUENCE [LARGE SCALE GENOMIC DNA]</scope>
    <source>
        <strain evidence="2 3">AFS092012</strain>
    </source>
</reference>
<dbReference type="RefSeq" id="WP_097895746.1">
    <property type="nucleotide sequence ID" value="NZ_NVOR01000066.1"/>
</dbReference>
<dbReference type="EMBL" id="NVOR01000066">
    <property type="protein sequence ID" value="PED81440.1"/>
    <property type="molecule type" value="Genomic_DNA"/>
</dbReference>
<dbReference type="Pfam" id="PF00583">
    <property type="entry name" value="Acetyltransf_1"/>
    <property type="match status" value="1"/>
</dbReference>
<dbReference type="CDD" id="cd04301">
    <property type="entry name" value="NAT_SF"/>
    <property type="match status" value="1"/>
</dbReference>
<dbReference type="Gene3D" id="3.40.630.30">
    <property type="match status" value="1"/>
</dbReference>
<evidence type="ECO:0000313" key="2">
    <source>
        <dbReference type="EMBL" id="PED81440.1"/>
    </source>
</evidence>
<proteinExistence type="predicted"/>
<comment type="caution">
    <text evidence="2">The sequence shown here is derived from an EMBL/GenBank/DDBJ whole genome shotgun (WGS) entry which is preliminary data.</text>
</comment>
<dbReference type="GO" id="GO:0016747">
    <property type="term" value="F:acyltransferase activity, transferring groups other than amino-acyl groups"/>
    <property type="evidence" value="ECO:0007669"/>
    <property type="project" value="InterPro"/>
</dbReference>
<gene>
    <name evidence="2" type="ORF">CON65_17325</name>
</gene>
<accession>A0AA91VBW7</accession>
<feature type="domain" description="N-acetyltransferase" evidence="1">
    <location>
        <begin position="2"/>
        <end position="166"/>
    </location>
</feature>
<dbReference type="SUPFAM" id="SSF55729">
    <property type="entry name" value="Acyl-CoA N-acyltransferases (Nat)"/>
    <property type="match status" value="1"/>
</dbReference>
<evidence type="ECO:0000313" key="3">
    <source>
        <dbReference type="Proteomes" id="UP000221020"/>
    </source>
</evidence>
<protein>
    <submittedName>
        <fullName evidence="2">GNAT family N-acetyltransferase</fullName>
    </submittedName>
</protein>
<dbReference type="AlphaFoldDB" id="A0AA91VBW7"/>
<name>A0AA91VBW7_9BACI</name>
<evidence type="ECO:0000259" key="1">
    <source>
        <dbReference type="PROSITE" id="PS51186"/>
    </source>
</evidence>
<sequence>MIRIQKALVCHVEGISKVCSDGWRDTYVDLREKEYINAVIEEFYQFERIYNEVTLSIKGWDGWYVALENGEVVGAGGGGMTSEEVGELFVLYLNPSRRGEGIGTMLLNAITERQIEQGATEQWVSVMQGNQKGIPFYEARGFVQQSKATAFENEKDLKIRYRRDLS</sequence>
<dbReference type="InterPro" id="IPR016181">
    <property type="entry name" value="Acyl_CoA_acyltransferase"/>
</dbReference>
<dbReference type="PROSITE" id="PS51186">
    <property type="entry name" value="GNAT"/>
    <property type="match status" value="1"/>
</dbReference>